<dbReference type="PANTHER" id="PTHR13847">
    <property type="entry name" value="SARCOSINE DEHYDROGENASE-RELATED"/>
    <property type="match status" value="1"/>
</dbReference>
<dbReference type="InterPro" id="IPR006076">
    <property type="entry name" value="FAD-dep_OxRdtase"/>
</dbReference>
<keyword evidence="3" id="KW-1185">Reference proteome</keyword>
<gene>
    <name evidence="2" type="ORF">SAMN05421799_109112</name>
</gene>
<dbReference type="Gene3D" id="3.30.9.10">
    <property type="entry name" value="D-Amino Acid Oxidase, subunit A, domain 2"/>
    <property type="match status" value="1"/>
</dbReference>
<accession>A0A1N7NQW6</accession>
<dbReference type="EMBL" id="FTOO01000009">
    <property type="protein sequence ID" value="SIT00701.1"/>
    <property type="molecule type" value="Genomic_DNA"/>
</dbReference>
<dbReference type="Gene3D" id="3.50.50.60">
    <property type="entry name" value="FAD/NAD(P)-binding domain"/>
    <property type="match status" value="1"/>
</dbReference>
<dbReference type="GO" id="GO:0005737">
    <property type="term" value="C:cytoplasm"/>
    <property type="evidence" value="ECO:0007669"/>
    <property type="project" value="TreeGrafter"/>
</dbReference>
<sequence length="419" mass="46137">MELHTGRTLWSESVADVKRYPPLAQDVEADVIVVGGGIGGATAAWELAERGLSAIVLERHQIGMGSTRGNTGLLQYANDMPLSEMILLHGRRRAVGFYRRCWEGVERLRRMAKRLPEDVEFADRMSICYASVPAHVPRLKEEARALAEAGFAAELVVGRHEVENTLGICREAALVTYGDAEVNPLKLTLALFRDLVDRGAVRIFEDTAVVRLDEDREHVILETDRGFRAKGRAAIVATGYAFQRTRPLPGVSLGCTYAIASEPLTDLTGWPQGAMIWETARPYLYMRTTQEGRIVVGGLDRPVPDGPVRDGDLNVRARELARLAGELLPGLKPFSVEFRWASTFGSTVDGWPIAGRYPSRRRTFCSLGYGGNGTVCYAVLADVLARRIAGKAEPGDDELEPGRLALWRRAVRRVAGAVW</sequence>
<organism evidence="2 3">
    <name type="scientific">Alicyclobacillus vulcanalis</name>
    <dbReference type="NCBI Taxonomy" id="252246"/>
    <lineage>
        <taxon>Bacteria</taxon>
        <taxon>Bacillati</taxon>
        <taxon>Bacillota</taxon>
        <taxon>Bacilli</taxon>
        <taxon>Bacillales</taxon>
        <taxon>Alicyclobacillaceae</taxon>
        <taxon>Alicyclobacillus</taxon>
    </lineage>
</organism>
<dbReference type="Pfam" id="PF01266">
    <property type="entry name" value="DAO"/>
    <property type="match status" value="1"/>
</dbReference>
<evidence type="ECO:0000313" key="3">
    <source>
        <dbReference type="Proteomes" id="UP000186156"/>
    </source>
</evidence>
<dbReference type="STRING" id="252246.SAMN05421799_109112"/>
<evidence type="ECO:0000313" key="2">
    <source>
        <dbReference type="EMBL" id="SIT00701.1"/>
    </source>
</evidence>
<protein>
    <submittedName>
        <fullName evidence="2">Glycine/D-amino acid oxidase</fullName>
    </submittedName>
</protein>
<dbReference type="AlphaFoldDB" id="A0A1N7NQW6"/>
<name>A0A1N7NQW6_9BACL</name>
<proteinExistence type="predicted"/>
<evidence type="ECO:0000259" key="1">
    <source>
        <dbReference type="Pfam" id="PF01266"/>
    </source>
</evidence>
<dbReference type="InterPro" id="IPR036188">
    <property type="entry name" value="FAD/NAD-bd_sf"/>
</dbReference>
<dbReference type="PANTHER" id="PTHR13847:SF201">
    <property type="entry name" value="PUTATIBE OXIDOREDUCTASE"/>
    <property type="match status" value="1"/>
</dbReference>
<reference evidence="3" key="1">
    <citation type="submission" date="2017-01" db="EMBL/GenBank/DDBJ databases">
        <authorList>
            <person name="Varghese N."/>
            <person name="Submissions S."/>
        </authorList>
    </citation>
    <scope>NUCLEOTIDE SEQUENCE [LARGE SCALE GENOMIC DNA]</scope>
    <source>
        <strain evidence="3">DSM 16176</strain>
    </source>
</reference>
<dbReference type="RefSeq" id="WP_076348060.1">
    <property type="nucleotide sequence ID" value="NZ_FTOO01000009.1"/>
</dbReference>
<dbReference type="OrthoDB" id="571248at2"/>
<feature type="domain" description="FAD dependent oxidoreductase" evidence="1">
    <location>
        <begin position="30"/>
        <end position="386"/>
    </location>
</feature>
<dbReference type="SUPFAM" id="SSF51905">
    <property type="entry name" value="FAD/NAD(P)-binding domain"/>
    <property type="match status" value="1"/>
</dbReference>
<dbReference type="Proteomes" id="UP000186156">
    <property type="component" value="Unassembled WGS sequence"/>
</dbReference>